<dbReference type="InterPro" id="IPR050960">
    <property type="entry name" value="AB_hydrolase_4_sf"/>
</dbReference>
<evidence type="ECO:0000256" key="3">
    <source>
        <dbReference type="ARBA" id="ARBA00022801"/>
    </source>
</evidence>
<gene>
    <name evidence="7" type="primary">ABHD3</name>
    <name evidence="7" type="ORF">TR88714</name>
</gene>
<evidence type="ECO:0000256" key="1">
    <source>
        <dbReference type="ARBA" id="ARBA00010884"/>
    </source>
</evidence>
<dbReference type="PANTHER" id="PTHR10794">
    <property type="entry name" value="ABHYDROLASE DOMAIN-CONTAINING PROTEIN"/>
    <property type="match status" value="1"/>
</dbReference>
<evidence type="ECO:0000256" key="5">
    <source>
        <dbReference type="SAM" id="Phobius"/>
    </source>
</evidence>
<protein>
    <submittedName>
        <fullName evidence="7">Abhydrolase domain-containing protein 3</fullName>
    </submittedName>
</protein>
<dbReference type="EMBL" id="GEEE01003823">
    <property type="protein sequence ID" value="JAP59402.1"/>
    <property type="molecule type" value="Transcribed_RNA"/>
</dbReference>
<dbReference type="InterPro" id="IPR000073">
    <property type="entry name" value="AB_hydrolase_1"/>
</dbReference>
<dbReference type="InterPro" id="IPR012020">
    <property type="entry name" value="ABHD4"/>
</dbReference>
<dbReference type="AlphaFoldDB" id="A0A0V0J2Y6"/>
<keyword evidence="2" id="KW-0719">Serine esterase</keyword>
<feature type="domain" description="AB hydrolase-1" evidence="6">
    <location>
        <begin position="127"/>
        <end position="232"/>
    </location>
</feature>
<dbReference type="Pfam" id="PF00561">
    <property type="entry name" value="Abhydrolase_1"/>
    <property type="match status" value="1"/>
</dbReference>
<name>A0A0V0J2Y6_SCHSO</name>
<dbReference type="GO" id="GO:0051792">
    <property type="term" value="P:medium-chain fatty acid biosynthetic process"/>
    <property type="evidence" value="ECO:0007669"/>
    <property type="project" value="TreeGrafter"/>
</dbReference>
<dbReference type="SUPFAM" id="SSF53474">
    <property type="entry name" value="alpha/beta-Hydrolases"/>
    <property type="match status" value="1"/>
</dbReference>
<reference evidence="7" key="1">
    <citation type="submission" date="2016-01" db="EMBL/GenBank/DDBJ databases">
        <title>Reference transcriptome for the parasite Schistocephalus solidus: insights into the molecular evolution of parasitism.</title>
        <authorList>
            <person name="Hebert F.O."/>
            <person name="Grambauer S."/>
            <person name="Barber I."/>
            <person name="Landry C.R."/>
            <person name="Aubin-Horth N."/>
        </authorList>
    </citation>
    <scope>NUCLEOTIDE SEQUENCE</scope>
</reference>
<dbReference type="GO" id="GO:0047372">
    <property type="term" value="F:monoacylglycerol lipase activity"/>
    <property type="evidence" value="ECO:0007669"/>
    <property type="project" value="TreeGrafter"/>
</dbReference>
<dbReference type="Gene3D" id="3.40.50.1820">
    <property type="entry name" value="alpha/beta hydrolase"/>
    <property type="match status" value="1"/>
</dbReference>
<evidence type="ECO:0000259" key="6">
    <source>
        <dbReference type="Pfam" id="PF00561"/>
    </source>
</evidence>
<accession>A0A0V0J2Y6</accession>
<feature type="active site" description="Charge relay system" evidence="4">
    <location>
        <position position="384"/>
    </location>
</feature>
<keyword evidence="5" id="KW-0472">Membrane</keyword>
<keyword evidence="5" id="KW-0812">Transmembrane</keyword>
<dbReference type="InterPro" id="IPR029058">
    <property type="entry name" value="AB_hydrolase_fold"/>
</dbReference>
<keyword evidence="3 7" id="KW-0378">Hydrolase</keyword>
<evidence type="ECO:0000313" key="7">
    <source>
        <dbReference type="EMBL" id="JAP59402.1"/>
    </source>
</evidence>
<dbReference type="PIRSF" id="PIRSF005211">
    <property type="entry name" value="Ab_hydro_YheT"/>
    <property type="match status" value="1"/>
</dbReference>
<evidence type="ECO:0000256" key="2">
    <source>
        <dbReference type="ARBA" id="ARBA00022487"/>
    </source>
</evidence>
<feature type="transmembrane region" description="Helical" evidence="5">
    <location>
        <begin position="23"/>
        <end position="42"/>
    </location>
</feature>
<dbReference type="PROSITE" id="PS01133">
    <property type="entry name" value="UPF0017"/>
    <property type="match status" value="1"/>
</dbReference>
<sequence>MDVSVGQVGAVDMLVLSSFMEHLSYKIMFPFMLAMYTMYYLLSARSYPTVYARSSKLSSFFKNHLQFVRDVHIPFVLGFTGRVQTVLRPLFKTVSKLVYEEEVITLADGGEVKLSWYTDKNRNATCPIVIVLPGLAGCACNHYIVTLVRRIAIQGYRCVILNNRGTCGQKLKTPRGYCASNTDDLSEVISTIRNRYPEAPRTAIGISLGALTLFHYLSDFGKENAAVVSSEPSSVGTRKKLAGKPCPLRAGMCISMPWELSESSKSLEGYLNWLLFNRPLTSSIRKIVTRNADVLSEKYDVQKILKCRSLREFDNNVTATMFGFSSAEEYYKQSSPAFKLDTIKVPLLCLAAADDPFVPLNSIPVDAISQSSHIVLVLTKRGGHIGFLNGLSPKGPNLMDRAAAEFCSAVFENLDELLSAAEETASTA</sequence>
<feature type="active site" description="Charge relay system" evidence="4">
    <location>
        <position position="355"/>
    </location>
</feature>
<keyword evidence="5" id="KW-1133">Transmembrane helix</keyword>
<comment type="similarity">
    <text evidence="1">Belongs to the AB hydrolase superfamily. AB hydrolase 4 family.</text>
</comment>
<dbReference type="InterPro" id="IPR000952">
    <property type="entry name" value="AB_hydrolase_4_CS"/>
</dbReference>
<dbReference type="GO" id="GO:0008126">
    <property type="term" value="F:acetylesterase activity"/>
    <property type="evidence" value="ECO:0007669"/>
    <property type="project" value="TreeGrafter"/>
</dbReference>
<dbReference type="PANTHER" id="PTHR10794:SF63">
    <property type="entry name" value="ALPHA_BETA HYDROLASE 1, ISOFORM A"/>
    <property type="match status" value="1"/>
</dbReference>
<dbReference type="GO" id="GO:0051793">
    <property type="term" value="P:medium-chain fatty acid catabolic process"/>
    <property type="evidence" value="ECO:0007669"/>
    <property type="project" value="TreeGrafter"/>
</dbReference>
<feature type="active site" description="Charge relay system" evidence="4">
    <location>
        <position position="207"/>
    </location>
</feature>
<evidence type="ECO:0000256" key="4">
    <source>
        <dbReference type="PIRSR" id="PIRSR005211-1"/>
    </source>
</evidence>
<proteinExistence type="inferred from homology"/>
<organism evidence="7">
    <name type="scientific">Schistocephalus solidus</name>
    <name type="common">Tapeworm</name>
    <dbReference type="NCBI Taxonomy" id="70667"/>
    <lineage>
        <taxon>Eukaryota</taxon>
        <taxon>Metazoa</taxon>
        <taxon>Spiralia</taxon>
        <taxon>Lophotrochozoa</taxon>
        <taxon>Platyhelminthes</taxon>
        <taxon>Cestoda</taxon>
        <taxon>Eucestoda</taxon>
        <taxon>Diphyllobothriidea</taxon>
        <taxon>Diphyllobothriidae</taxon>
        <taxon>Schistocephalus</taxon>
    </lineage>
</organism>